<dbReference type="GO" id="GO:0005886">
    <property type="term" value="C:plasma membrane"/>
    <property type="evidence" value="ECO:0007669"/>
    <property type="project" value="UniProtKB-SubCell"/>
</dbReference>
<dbReference type="RefSeq" id="WP_058934189.1">
    <property type="nucleotide sequence ID" value="NZ_CP013729.1"/>
</dbReference>
<evidence type="ECO:0000256" key="5">
    <source>
        <dbReference type="ARBA" id="ARBA00022989"/>
    </source>
</evidence>
<evidence type="ECO:0000256" key="2">
    <source>
        <dbReference type="ARBA" id="ARBA00008488"/>
    </source>
</evidence>
<evidence type="ECO:0000256" key="6">
    <source>
        <dbReference type="ARBA" id="ARBA00023136"/>
    </source>
</evidence>
<dbReference type="PATRIC" id="fig|76731.3.peg.1331"/>
<dbReference type="EMBL" id="CP013729">
    <property type="protein sequence ID" value="ALV05794.1"/>
    <property type="molecule type" value="Genomic_DNA"/>
</dbReference>
<evidence type="ECO:0000256" key="1">
    <source>
        <dbReference type="ARBA" id="ARBA00004651"/>
    </source>
</evidence>
<keyword evidence="4" id="KW-0812">Transmembrane</keyword>
<keyword evidence="8" id="KW-1185">Reference proteome</keyword>
<dbReference type="OrthoDB" id="9813689at2"/>
<comment type="subcellular location">
    <subcellularLocation>
        <location evidence="1">Cell membrane</location>
        <topology evidence="1">Multi-pass membrane protein</topology>
    </subcellularLocation>
</comment>
<reference evidence="7 8" key="1">
    <citation type="submission" date="2015-12" db="EMBL/GenBank/DDBJ databases">
        <title>Complete genome of Roseateles depolymerans KCTC 42856.</title>
        <authorList>
            <person name="Kim K.M."/>
        </authorList>
    </citation>
    <scope>NUCLEOTIDE SEQUENCE [LARGE SCALE GENOMIC DNA]</scope>
    <source>
        <strain evidence="7 8">KCTC 42856</strain>
    </source>
</reference>
<dbReference type="KEGG" id="rdp:RD2015_1303"/>
<organism evidence="7 8">
    <name type="scientific">Roseateles depolymerans</name>
    <dbReference type="NCBI Taxonomy" id="76731"/>
    <lineage>
        <taxon>Bacteria</taxon>
        <taxon>Pseudomonadati</taxon>
        <taxon>Pseudomonadota</taxon>
        <taxon>Betaproteobacteria</taxon>
        <taxon>Burkholderiales</taxon>
        <taxon>Sphaerotilaceae</taxon>
        <taxon>Roseateles</taxon>
    </lineage>
</organism>
<keyword evidence="5" id="KW-1133">Transmembrane helix</keyword>
<proteinExistence type="inferred from homology"/>
<evidence type="ECO:0000256" key="4">
    <source>
        <dbReference type="ARBA" id="ARBA00022692"/>
    </source>
</evidence>
<dbReference type="Proteomes" id="UP000060699">
    <property type="component" value="Chromosome"/>
</dbReference>
<protein>
    <submittedName>
        <fullName evidence="7">Hemolysin D</fullName>
    </submittedName>
</protein>
<accession>A0A0U3LH35</accession>
<dbReference type="Pfam" id="PF03006">
    <property type="entry name" value="HlyIII"/>
    <property type="match status" value="1"/>
</dbReference>
<dbReference type="InterPro" id="IPR004254">
    <property type="entry name" value="AdipoR/HlyIII-related"/>
</dbReference>
<gene>
    <name evidence="7" type="ORF">RD2015_1303</name>
</gene>
<dbReference type="PANTHER" id="PTHR20855">
    <property type="entry name" value="ADIPOR/PROGESTIN RECEPTOR-RELATED"/>
    <property type="match status" value="1"/>
</dbReference>
<evidence type="ECO:0000256" key="3">
    <source>
        <dbReference type="ARBA" id="ARBA00022475"/>
    </source>
</evidence>
<dbReference type="InterPro" id="IPR005744">
    <property type="entry name" value="Hy-lIII"/>
</dbReference>
<dbReference type="AlphaFoldDB" id="A0A0U3LH35"/>
<dbReference type="GO" id="GO:0140911">
    <property type="term" value="F:pore-forming activity"/>
    <property type="evidence" value="ECO:0007669"/>
    <property type="project" value="InterPro"/>
</dbReference>
<name>A0A0U3LH35_9BURK</name>
<dbReference type="PANTHER" id="PTHR20855:SF3">
    <property type="entry name" value="LD03007P"/>
    <property type="match status" value="1"/>
</dbReference>
<comment type="similarity">
    <text evidence="2">Belongs to the UPF0073 (Hly-III) family.</text>
</comment>
<sequence>MSSSATLPADRPQTLGEEIANAISHGLGALLAIAALPILVIRALNHGGTADVVAAAIFASTGILLYGISTLYHALPASLAQGRLKSWLMRLDHAAIYVFIAGSYTPFTLGVLHQGPGVKLLIAVWAAAAFGVTIKLLNRLRHPLVSTALYLAMGWVVVFAIGPLIERTPGPGLVLLVAGGLSYTLGAIVFLFDNKLRYAHFVWHLFVLGGSVCHFFAALFYAYR</sequence>
<dbReference type="NCBIfam" id="TIGR01065">
    <property type="entry name" value="hlyIII"/>
    <property type="match status" value="1"/>
</dbReference>
<dbReference type="STRING" id="76731.RD2015_1303"/>
<keyword evidence="6" id="KW-0472">Membrane</keyword>
<evidence type="ECO:0000313" key="7">
    <source>
        <dbReference type="EMBL" id="ALV05794.1"/>
    </source>
</evidence>
<keyword evidence="3" id="KW-1003">Cell membrane</keyword>
<evidence type="ECO:0000313" key="8">
    <source>
        <dbReference type="Proteomes" id="UP000060699"/>
    </source>
</evidence>